<keyword evidence="2" id="KW-0663">Pyridoxal phosphate</keyword>
<keyword evidence="6" id="KW-0032">Aminotransferase</keyword>
<accession>A0ABS1KN71</accession>
<keyword evidence="7" id="KW-1185">Reference proteome</keyword>
<dbReference type="Gene3D" id="3.40.640.10">
    <property type="entry name" value="Type I PLP-dependent aspartate aminotransferase-like (Major domain)"/>
    <property type="match status" value="1"/>
</dbReference>
<dbReference type="InterPro" id="IPR000192">
    <property type="entry name" value="Aminotrans_V_dom"/>
</dbReference>
<dbReference type="Proteomes" id="UP000613030">
    <property type="component" value="Unassembled WGS sequence"/>
</dbReference>
<dbReference type="PROSITE" id="PS00595">
    <property type="entry name" value="AA_TRANSFER_CLASS_5"/>
    <property type="match status" value="1"/>
</dbReference>
<dbReference type="GO" id="GO:0008483">
    <property type="term" value="F:transaminase activity"/>
    <property type="evidence" value="ECO:0007669"/>
    <property type="project" value="UniProtKB-KW"/>
</dbReference>
<evidence type="ECO:0000313" key="7">
    <source>
        <dbReference type="Proteomes" id="UP000613030"/>
    </source>
</evidence>
<feature type="domain" description="Aminotransferase class V" evidence="5">
    <location>
        <begin position="35"/>
        <end position="408"/>
    </location>
</feature>
<evidence type="ECO:0000313" key="6">
    <source>
        <dbReference type="EMBL" id="MBL0740783.1"/>
    </source>
</evidence>
<keyword evidence="6" id="KW-0808">Transferase</keyword>
<dbReference type="Gene3D" id="3.90.1150.10">
    <property type="entry name" value="Aspartate Aminotransferase, domain 1"/>
    <property type="match status" value="1"/>
</dbReference>
<comment type="caution">
    <text evidence="6">The sequence shown here is derived from an EMBL/GenBank/DDBJ whole genome shotgun (WGS) entry which is preliminary data.</text>
</comment>
<dbReference type="InterPro" id="IPR015424">
    <property type="entry name" value="PyrdxlP-dep_Trfase"/>
</dbReference>
<organism evidence="6 7">
    <name type="scientific">Chryseolinea lacunae</name>
    <dbReference type="NCBI Taxonomy" id="2801331"/>
    <lineage>
        <taxon>Bacteria</taxon>
        <taxon>Pseudomonadati</taxon>
        <taxon>Bacteroidota</taxon>
        <taxon>Cytophagia</taxon>
        <taxon>Cytophagales</taxon>
        <taxon>Fulvivirgaceae</taxon>
        <taxon>Chryseolinea</taxon>
    </lineage>
</organism>
<dbReference type="EMBL" id="JAERRB010000002">
    <property type="protein sequence ID" value="MBL0740783.1"/>
    <property type="molecule type" value="Genomic_DNA"/>
</dbReference>
<dbReference type="SUPFAM" id="SSF53383">
    <property type="entry name" value="PLP-dependent transferases"/>
    <property type="match status" value="1"/>
</dbReference>
<dbReference type="PANTHER" id="PTHR43586">
    <property type="entry name" value="CYSTEINE DESULFURASE"/>
    <property type="match status" value="1"/>
</dbReference>
<name>A0ABS1KN71_9BACT</name>
<comment type="similarity">
    <text evidence="3">Belongs to the class-V pyridoxal-phosphate-dependent aminotransferase family.</text>
</comment>
<protein>
    <submittedName>
        <fullName evidence="6">Aminotransferase class V-fold PLP-dependent enzyme</fullName>
    </submittedName>
</protein>
<evidence type="ECO:0000256" key="4">
    <source>
        <dbReference type="RuleBase" id="RU004504"/>
    </source>
</evidence>
<dbReference type="PANTHER" id="PTHR43586:SF24">
    <property type="entry name" value="BLR4730 PROTEIN"/>
    <property type="match status" value="1"/>
</dbReference>
<evidence type="ECO:0000256" key="3">
    <source>
        <dbReference type="RuleBase" id="RU004075"/>
    </source>
</evidence>
<proteinExistence type="inferred from homology"/>
<gene>
    <name evidence="6" type="ORF">JI741_06110</name>
</gene>
<sequence>MSSPKTLYHNTESIFTDAEVAAFRKDTLGCANVVHLNNAGASLMPDEVTRAIVDHITLEAAMGGYEASAVRADAIQQFYVQAARLLHCQPGNIAFTASATDSYTRALSSIPFREGDVILTDNDDFISNQIQFLSCQKRFNLRIEHIRNAPEGGVDLNDLRRKLHTLQPRLLAITHIPTNSGLVQPVKEIGECYAAYEKTHGEKTWYILDACQSIGQMKLDVSELHCDFLSVTGRKFLRGPRGTGFLYISDKALSHGLEPLFIDMRGAEWIAKDKYAPRADATRFEDWEFAYALVLGTRLAIEYCLRVGEDKIWHQVKLLSDYLRHELATLPGLRVLDRGPEVGGLVTFTTHDANADPRRKVQTLRDRKINVVPTFRNFAVIDFDEKNVRWAIRASPHYFNTKDEIDTFVEAVKEII</sequence>
<dbReference type="InterPro" id="IPR015422">
    <property type="entry name" value="PyrdxlP-dep_Trfase_small"/>
</dbReference>
<dbReference type="InterPro" id="IPR020578">
    <property type="entry name" value="Aminotrans_V_PyrdxlP_BS"/>
</dbReference>
<dbReference type="RefSeq" id="WP_202008164.1">
    <property type="nucleotide sequence ID" value="NZ_JAERRB010000002.1"/>
</dbReference>
<reference evidence="6 7" key="1">
    <citation type="submission" date="2021-01" db="EMBL/GenBank/DDBJ databases">
        <title>Chryseolinea sp. Jin1 Genome sequencing and assembly.</title>
        <authorList>
            <person name="Kim I."/>
        </authorList>
    </citation>
    <scope>NUCLEOTIDE SEQUENCE [LARGE SCALE GENOMIC DNA]</scope>
    <source>
        <strain evidence="6 7">Jin1</strain>
    </source>
</reference>
<dbReference type="InterPro" id="IPR015421">
    <property type="entry name" value="PyrdxlP-dep_Trfase_major"/>
</dbReference>
<dbReference type="Pfam" id="PF00266">
    <property type="entry name" value="Aminotran_5"/>
    <property type="match status" value="1"/>
</dbReference>
<evidence type="ECO:0000256" key="2">
    <source>
        <dbReference type="ARBA" id="ARBA00022898"/>
    </source>
</evidence>
<evidence type="ECO:0000259" key="5">
    <source>
        <dbReference type="Pfam" id="PF00266"/>
    </source>
</evidence>
<evidence type="ECO:0000256" key="1">
    <source>
        <dbReference type="ARBA" id="ARBA00001933"/>
    </source>
</evidence>
<comment type="cofactor">
    <cofactor evidence="1 4">
        <name>pyridoxal 5'-phosphate</name>
        <dbReference type="ChEBI" id="CHEBI:597326"/>
    </cofactor>
</comment>